<gene>
    <name evidence="2" type="ORF">C8F04DRAFT_1110264</name>
</gene>
<dbReference type="AlphaFoldDB" id="A0AAD6X0M6"/>
<evidence type="ECO:0000256" key="1">
    <source>
        <dbReference type="SAM" id="SignalP"/>
    </source>
</evidence>
<keyword evidence="1" id="KW-0732">Signal</keyword>
<reference evidence="2" key="1">
    <citation type="submission" date="2023-03" db="EMBL/GenBank/DDBJ databases">
        <title>Massive genome expansion in bonnet fungi (Mycena s.s.) driven by repeated elements and novel gene families across ecological guilds.</title>
        <authorList>
            <consortium name="Lawrence Berkeley National Laboratory"/>
            <person name="Harder C.B."/>
            <person name="Miyauchi S."/>
            <person name="Viragh M."/>
            <person name="Kuo A."/>
            <person name="Thoen E."/>
            <person name="Andreopoulos B."/>
            <person name="Lu D."/>
            <person name="Skrede I."/>
            <person name="Drula E."/>
            <person name="Henrissat B."/>
            <person name="Morin E."/>
            <person name="Kohler A."/>
            <person name="Barry K."/>
            <person name="LaButti K."/>
            <person name="Morin E."/>
            <person name="Salamov A."/>
            <person name="Lipzen A."/>
            <person name="Mereny Z."/>
            <person name="Hegedus B."/>
            <person name="Baldrian P."/>
            <person name="Stursova M."/>
            <person name="Weitz H."/>
            <person name="Taylor A."/>
            <person name="Grigoriev I.V."/>
            <person name="Nagy L.G."/>
            <person name="Martin F."/>
            <person name="Kauserud H."/>
        </authorList>
    </citation>
    <scope>NUCLEOTIDE SEQUENCE</scope>
    <source>
        <strain evidence="2">CBHHK200</strain>
    </source>
</reference>
<comment type="caution">
    <text evidence="2">The sequence shown here is derived from an EMBL/GenBank/DDBJ whole genome shotgun (WGS) entry which is preliminary data.</text>
</comment>
<protein>
    <recommendedName>
        <fullName evidence="4">Secreted protein</fullName>
    </recommendedName>
</protein>
<feature type="signal peptide" evidence="1">
    <location>
        <begin position="1"/>
        <end position="24"/>
    </location>
</feature>
<dbReference type="EMBL" id="JARJCM010000081">
    <property type="protein sequence ID" value="KAJ7031430.1"/>
    <property type="molecule type" value="Genomic_DNA"/>
</dbReference>
<sequence>MLPPSACCCWWRLVKLRQSISCLALGGMQCYCTTEIRMTPRSLTPQRHPIFQYESCPPICHGWFAAQSGKDTI</sequence>
<evidence type="ECO:0008006" key="4">
    <source>
        <dbReference type="Google" id="ProtNLM"/>
    </source>
</evidence>
<organism evidence="2 3">
    <name type="scientific">Mycena alexandri</name>
    <dbReference type="NCBI Taxonomy" id="1745969"/>
    <lineage>
        <taxon>Eukaryota</taxon>
        <taxon>Fungi</taxon>
        <taxon>Dikarya</taxon>
        <taxon>Basidiomycota</taxon>
        <taxon>Agaricomycotina</taxon>
        <taxon>Agaricomycetes</taxon>
        <taxon>Agaricomycetidae</taxon>
        <taxon>Agaricales</taxon>
        <taxon>Marasmiineae</taxon>
        <taxon>Mycenaceae</taxon>
        <taxon>Mycena</taxon>
    </lineage>
</organism>
<name>A0AAD6X0M6_9AGAR</name>
<accession>A0AAD6X0M6</accession>
<dbReference type="Proteomes" id="UP001218188">
    <property type="component" value="Unassembled WGS sequence"/>
</dbReference>
<keyword evidence="3" id="KW-1185">Reference proteome</keyword>
<proteinExistence type="predicted"/>
<evidence type="ECO:0000313" key="3">
    <source>
        <dbReference type="Proteomes" id="UP001218188"/>
    </source>
</evidence>
<feature type="chain" id="PRO_5041991132" description="Secreted protein" evidence="1">
    <location>
        <begin position="25"/>
        <end position="73"/>
    </location>
</feature>
<evidence type="ECO:0000313" key="2">
    <source>
        <dbReference type="EMBL" id="KAJ7031430.1"/>
    </source>
</evidence>